<dbReference type="InterPro" id="IPR000700">
    <property type="entry name" value="PAS-assoc_C"/>
</dbReference>
<feature type="domain" description="Histidine kinase" evidence="17">
    <location>
        <begin position="542"/>
        <end position="759"/>
    </location>
</feature>
<feature type="domain" description="Response regulatory" evidence="18">
    <location>
        <begin position="780"/>
        <end position="894"/>
    </location>
</feature>
<dbReference type="SMART" id="SM00388">
    <property type="entry name" value="HisKA"/>
    <property type="match status" value="1"/>
</dbReference>
<evidence type="ECO:0000256" key="12">
    <source>
        <dbReference type="ARBA" id="ARBA00023136"/>
    </source>
</evidence>
<keyword evidence="4 15" id="KW-0597">Phosphoprotein</keyword>
<evidence type="ECO:0000256" key="10">
    <source>
        <dbReference type="ARBA" id="ARBA00022989"/>
    </source>
</evidence>
<dbReference type="InterPro" id="IPR005467">
    <property type="entry name" value="His_kinase_dom"/>
</dbReference>
<evidence type="ECO:0000259" key="17">
    <source>
        <dbReference type="PROSITE" id="PS50109"/>
    </source>
</evidence>
<accession>A0A1S1MZI4</accession>
<dbReference type="GO" id="GO:0005524">
    <property type="term" value="F:ATP binding"/>
    <property type="evidence" value="ECO:0007669"/>
    <property type="project" value="UniProtKB-KW"/>
</dbReference>
<dbReference type="Gene3D" id="3.30.450.350">
    <property type="entry name" value="CHASE domain"/>
    <property type="match status" value="1"/>
</dbReference>
<dbReference type="RefSeq" id="WP_070982869.1">
    <property type="nucleotide sequence ID" value="NZ_MKJU01000004.1"/>
</dbReference>
<comment type="subunit">
    <text evidence="13">At low DSF concentrations, interacts with RpfF.</text>
</comment>
<dbReference type="PANTHER" id="PTHR43047">
    <property type="entry name" value="TWO-COMPONENT HISTIDINE PROTEIN KINASE"/>
    <property type="match status" value="1"/>
</dbReference>
<dbReference type="InterPro" id="IPR036890">
    <property type="entry name" value="HATPase_C_sf"/>
</dbReference>
<keyword evidence="23" id="KW-1185">Reference proteome</keyword>
<evidence type="ECO:0000256" key="3">
    <source>
        <dbReference type="ARBA" id="ARBA00012438"/>
    </source>
</evidence>
<keyword evidence="7" id="KW-0547">Nucleotide-binding</keyword>
<reference evidence="22 23" key="1">
    <citation type="submission" date="2016-09" db="EMBL/GenBank/DDBJ databases">
        <title>Pseudoalteromonas amylolytica sp. nov., isolated from the surface seawater.</title>
        <authorList>
            <person name="Wu Y.-H."/>
            <person name="Cheng H."/>
            <person name="Jin X.-B."/>
            <person name="Wang C.-S."/>
            <person name="Xu X.-W."/>
        </authorList>
    </citation>
    <scope>NUCLEOTIDE SEQUENCE [LARGE SCALE GENOMIC DNA]</scope>
    <source>
        <strain evidence="22 23">JW1</strain>
    </source>
</reference>
<dbReference type="SUPFAM" id="SSF47384">
    <property type="entry name" value="Homodimeric domain of signal transducing histidine kinase"/>
    <property type="match status" value="1"/>
</dbReference>
<dbReference type="PROSITE" id="PS50839">
    <property type="entry name" value="CHASE"/>
    <property type="match status" value="1"/>
</dbReference>
<keyword evidence="10 16" id="KW-1133">Transmembrane helix</keyword>
<dbReference type="Pfam" id="PF03924">
    <property type="entry name" value="CHASE"/>
    <property type="match status" value="1"/>
</dbReference>
<evidence type="ECO:0000256" key="16">
    <source>
        <dbReference type="SAM" id="Phobius"/>
    </source>
</evidence>
<dbReference type="SMART" id="SM00387">
    <property type="entry name" value="HATPase_c"/>
    <property type="match status" value="1"/>
</dbReference>
<dbReference type="InterPro" id="IPR001789">
    <property type="entry name" value="Sig_transdc_resp-reg_receiver"/>
</dbReference>
<evidence type="ECO:0000256" key="9">
    <source>
        <dbReference type="ARBA" id="ARBA00022840"/>
    </source>
</evidence>
<dbReference type="SUPFAM" id="SSF55785">
    <property type="entry name" value="PYP-like sensor domain (PAS domain)"/>
    <property type="match status" value="1"/>
</dbReference>
<dbReference type="PROSITE" id="PS50112">
    <property type="entry name" value="PAS"/>
    <property type="match status" value="1"/>
</dbReference>
<dbReference type="Gene3D" id="3.30.450.20">
    <property type="entry name" value="PAS domain"/>
    <property type="match status" value="1"/>
</dbReference>
<dbReference type="PROSITE" id="PS50109">
    <property type="entry name" value="HIS_KIN"/>
    <property type="match status" value="1"/>
</dbReference>
<keyword evidence="9" id="KW-0067">ATP-binding</keyword>
<comment type="subcellular location">
    <subcellularLocation>
        <location evidence="2">Membrane</location>
    </subcellularLocation>
</comment>
<sequence length="902" mass="101033">MENAVNHSAGEPISLFKIMFLPILIIVAGLFYGKVQYEEQQQLRQQQIHQALRSRLERITEGVQQRVALYQYGIIGLRGAVSASGENNFDYSAMQRYMNARDFIREFPGARGIGVIRLVKPHEQAQFVEQAKQQRPDKSFQIKQLTPHDKSRFIIQFIEPERRNASAVGLDIGSESMRRRAALEAAMSDEPRLTAPITLVQANNKAQQGFLILMAIYRSDAPFKPSERLDNVVGWSYAPILIDEILSSMRSLSDDIVMSISDVTPDDGIVFFTHGDKSHQLNEYSQYQRITLFGRQWHISLSATSAFIYELELKRPIQSAIWAVGLSLLLAILVFSIQLVLLKKQQLKQQHFEAEKVKGLALEQANLHLEQEVALRTKQATEINMLQQSILTSASYAIIATDEQGVITLFNPAAERLLGYQASELVGKASPAMFHLEKEVIEHSKAMSKELGMDIAPGFECFVAKAKTGVIDTNRWTYVNKNGKHIPVRLSITALTDEQQRVFGFLGIAYDLTEQLNRERALSEAKEQAELATHAKSEFLANMSHEIRTPMNGLYGTLQLLKAEPLRDQGRELLEKGIYSVKALRTIINDILDFSKIEAGKLTLDEQPFSLMRLVENLKSELSVVAFSKGIALRFDIDVLSDYWLGDEVRVRQILLNLVSNAIKFTSEGQVEVLIRELPQSEHLVFHVIDSGIGMNEAQISRLFQRFEQADKSTTRKYGGTGLGLAITHSLVTMMHGSIDVQSELNKGSVFNVTLPLLKSHQKPVATPQEIPDLDLTGVDILVAEDNDINQVVVKAMLAPTKARITLVQNGLEAIEAVKANRPSLVLMDIQMPKMDGVEACKKIKQFAPTLPIVALTANAYEEDKRLYEQVGFDGYVAKPVEQHELLFQVGELLAKNSDEVG</sequence>
<dbReference type="Proteomes" id="UP000179786">
    <property type="component" value="Unassembled WGS sequence"/>
</dbReference>
<dbReference type="InterPro" id="IPR001610">
    <property type="entry name" value="PAC"/>
</dbReference>
<evidence type="ECO:0000256" key="15">
    <source>
        <dbReference type="PROSITE-ProRule" id="PRU00169"/>
    </source>
</evidence>
<dbReference type="InterPro" id="IPR004358">
    <property type="entry name" value="Sig_transdc_His_kin-like_C"/>
</dbReference>
<dbReference type="InterPro" id="IPR003594">
    <property type="entry name" value="HATPase_dom"/>
</dbReference>
<dbReference type="SMART" id="SM01079">
    <property type="entry name" value="CHASE"/>
    <property type="match status" value="1"/>
</dbReference>
<evidence type="ECO:0000259" key="20">
    <source>
        <dbReference type="PROSITE" id="PS50113"/>
    </source>
</evidence>
<evidence type="ECO:0000259" key="21">
    <source>
        <dbReference type="PROSITE" id="PS50839"/>
    </source>
</evidence>
<evidence type="ECO:0000256" key="4">
    <source>
        <dbReference type="ARBA" id="ARBA00022553"/>
    </source>
</evidence>
<evidence type="ECO:0000256" key="1">
    <source>
        <dbReference type="ARBA" id="ARBA00000085"/>
    </source>
</evidence>
<dbReference type="EMBL" id="MKJU01000004">
    <property type="protein sequence ID" value="OHU93164.1"/>
    <property type="molecule type" value="Genomic_DNA"/>
</dbReference>
<comment type="caution">
    <text evidence="22">The sequence shown here is derived from an EMBL/GenBank/DDBJ whole genome shotgun (WGS) entry which is preliminary data.</text>
</comment>
<dbReference type="PANTHER" id="PTHR43047:SF64">
    <property type="entry name" value="HISTIDINE KINASE CONTAINING CHEY-HOMOLOGOUS RECEIVER DOMAIN AND PAS DOMAIN-RELATED"/>
    <property type="match status" value="1"/>
</dbReference>
<feature type="domain" description="PAS" evidence="19">
    <location>
        <begin position="390"/>
        <end position="428"/>
    </location>
</feature>
<dbReference type="PROSITE" id="PS50113">
    <property type="entry name" value="PAC"/>
    <property type="match status" value="1"/>
</dbReference>
<protein>
    <recommendedName>
        <fullName evidence="14">Sensory/regulatory protein RpfC</fullName>
        <ecNumber evidence="3">2.7.13.3</ecNumber>
    </recommendedName>
</protein>
<dbReference type="InterPro" id="IPR042240">
    <property type="entry name" value="CHASE_sf"/>
</dbReference>
<feature type="domain" description="PAC" evidence="20">
    <location>
        <begin position="472"/>
        <end position="524"/>
    </location>
</feature>
<dbReference type="SMART" id="SM00448">
    <property type="entry name" value="REC"/>
    <property type="match status" value="1"/>
</dbReference>
<dbReference type="FunFam" id="3.30.565.10:FF:000010">
    <property type="entry name" value="Sensor histidine kinase RcsC"/>
    <property type="match status" value="1"/>
</dbReference>
<feature type="modified residue" description="4-aspartylphosphate" evidence="15">
    <location>
        <position position="829"/>
    </location>
</feature>
<dbReference type="CDD" id="cd17546">
    <property type="entry name" value="REC_hyHK_CKI1_RcsC-like"/>
    <property type="match status" value="1"/>
</dbReference>
<dbReference type="SMART" id="SM00091">
    <property type="entry name" value="PAS"/>
    <property type="match status" value="1"/>
</dbReference>
<feature type="transmembrane region" description="Helical" evidence="16">
    <location>
        <begin position="12"/>
        <end position="32"/>
    </location>
</feature>
<feature type="transmembrane region" description="Helical" evidence="16">
    <location>
        <begin position="320"/>
        <end position="341"/>
    </location>
</feature>
<evidence type="ECO:0000256" key="7">
    <source>
        <dbReference type="ARBA" id="ARBA00022741"/>
    </source>
</evidence>
<evidence type="ECO:0000256" key="5">
    <source>
        <dbReference type="ARBA" id="ARBA00022679"/>
    </source>
</evidence>
<keyword evidence="11" id="KW-0902">Two-component regulatory system</keyword>
<dbReference type="Pfam" id="PF02518">
    <property type="entry name" value="HATPase_c"/>
    <property type="match status" value="1"/>
</dbReference>
<dbReference type="CDD" id="cd00130">
    <property type="entry name" value="PAS"/>
    <property type="match status" value="1"/>
</dbReference>
<dbReference type="Gene3D" id="1.10.287.130">
    <property type="match status" value="1"/>
</dbReference>
<dbReference type="CDD" id="cd16922">
    <property type="entry name" value="HATPase_EvgS-ArcB-TorS-like"/>
    <property type="match status" value="1"/>
</dbReference>
<dbReference type="CDD" id="cd00082">
    <property type="entry name" value="HisKA"/>
    <property type="match status" value="1"/>
</dbReference>
<dbReference type="Gene3D" id="3.40.50.2300">
    <property type="match status" value="1"/>
</dbReference>
<evidence type="ECO:0000256" key="13">
    <source>
        <dbReference type="ARBA" id="ARBA00064003"/>
    </source>
</evidence>
<dbReference type="InterPro" id="IPR006189">
    <property type="entry name" value="CHASE_dom"/>
</dbReference>
<dbReference type="PROSITE" id="PS50110">
    <property type="entry name" value="RESPONSE_REGULATORY"/>
    <property type="match status" value="1"/>
</dbReference>
<dbReference type="InterPro" id="IPR011006">
    <property type="entry name" value="CheY-like_superfamily"/>
</dbReference>
<dbReference type="GO" id="GO:0000155">
    <property type="term" value="F:phosphorelay sensor kinase activity"/>
    <property type="evidence" value="ECO:0007669"/>
    <property type="project" value="InterPro"/>
</dbReference>
<evidence type="ECO:0000256" key="8">
    <source>
        <dbReference type="ARBA" id="ARBA00022777"/>
    </source>
</evidence>
<dbReference type="AlphaFoldDB" id="A0A1S1MZI4"/>
<evidence type="ECO:0000256" key="14">
    <source>
        <dbReference type="ARBA" id="ARBA00068150"/>
    </source>
</evidence>
<keyword evidence="8 22" id="KW-0418">Kinase</keyword>
<evidence type="ECO:0000256" key="11">
    <source>
        <dbReference type="ARBA" id="ARBA00023012"/>
    </source>
</evidence>
<organism evidence="22 23">
    <name type="scientific">Pseudoalteromonas amylolytica</name>
    <dbReference type="NCBI Taxonomy" id="1859457"/>
    <lineage>
        <taxon>Bacteria</taxon>
        <taxon>Pseudomonadati</taxon>
        <taxon>Pseudomonadota</taxon>
        <taxon>Gammaproteobacteria</taxon>
        <taxon>Alteromonadales</taxon>
        <taxon>Pseudoalteromonadaceae</taxon>
        <taxon>Pseudoalteromonas</taxon>
    </lineage>
</organism>
<dbReference type="InterPro" id="IPR003661">
    <property type="entry name" value="HisK_dim/P_dom"/>
</dbReference>
<dbReference type="FunFam" id="1.10.287.130:FF:000002">
    <property type="entry name" value="Two-component osmosensing histidine kinase"/>
    <property type="match status" value="1"/>
</dbReference>
<feature type="domain" description="CHASE" evidence="21">
    <location>
        <begin position="85"/>
        <end position="300"/>
    </location>
</feature>
<dbReference type="SMART" id="SM00086">
    <property type="entry name" value="PAC"/>
    <property type="match status" value="1"/>
</dbReference>
<keyword evidence="6 16" id="KW-0812">Transmembrane</keyword>
<evidence type="ECO:0000259" key="18">
    <source>
        <dbReference type="PROSITE" id="PS50110"/>
    </source>
</evidence>
<comment type="catalytic activity">
    <reaction evidence="1">
        <text>ATP + protein L-histidine = ADP + protein N-phospho-L-histidine.</text>
        <dbReference type="EC" id="2.7.13.3"/>
    </reaction>
</comment>
<evidence type="ECO:0000313" key="23">
    <source>
        <dbReference type="Proteomes" id="UP000179786"/>
    </source>
</evidence>
<dbReference type="STRING" id="1859457.BET10_02345"/>
<dbReference type="Pfam" id="PF13426">
    <property type="entry name" value="PAS_9"/>
    <property type="match status" value="1"/>
</dbReference>
<dbReference type="SUPFAM" id="SSF55874">
    <property type="entry name" value="ATPase domain of HSP90 chaperone/DNA topoisomerase II/histidine kinase"/>
    <property type="match status" value="1"/>
</dbReference>
<dbReference type="EC" id="2.7.13.3" evidence="3"/>
<evidence type="ECO:0000256" key="6">
    <source>
        <dbReference type="ARBA" id="ARBA00022692"/>
    </source>
</evidence>
<name>A0A1S1MZI4_9GAMM</name>
<dbReference type="Pfam" id="PF00072">
    <property type="entry name" value="Response_reg"/>
    <property type="match status" value="1"/>
</dbReference>
<evidence type="ECO:0000259" key="19">
    <source>
        <dbReference type="PROSITE" id="PS50112"/>
    </source>
</evidence>
<dbReference type="PRINTS" id="PR00344">
    <property type="entry name" value="BCTRLSENSOR"/>
</dbReference>
<dbReference type="InterPro" id="IPR036097">
    <property type="entry name" value="HisK_dim/P_sf"/>
</dbReference>
<dbReference type="InterPro" id="IPR000014">
    <property type="entry name" value="PAS"/>
</dbReference>
<evidence type="ECO:0000256" key="2">
    <source>
        <dbReference type="ARBA" id="ARBA00004370"/>
    </source>
</evidence>
<dbReference type="Gene3D" id="3.30.565.10">
    <property type="entry name" value="Histidine kinase-like ATPase, C-terminal domain"/>
    <property type="match status" value="1"/>
</dbReference>
<keyword evidence="12 16" id="KW-0472">Membrane</keyword>
<dbReference type="GO" id="GO:0016020">
    <property type="term" value="C:membrane"/>
    <property type="evidence" value="ECO:0007669"/>
    <property type="project" value="UniProtKB-SubCell"/>
</dbReference>
<evidence type="ECO:0000313" key="22">
    <source>
        <dbReference type="EMBL" id="OHU93164.1"/>
    </source>
</evidence>
<keyword evidence="5" id="KW-0808">Transferase</keyword>
<dbReference type="InterPro" id="IPR035965">
    <property type="entry name" value="PAS-like_dom_sf"/>
</dbReference>
<dbReference type="SUPFAM" id="SSF52172">
    <property type="entry name" value="CheY-like"/>
    <property type="match status" value="1"/>
</dbReference>
<proteinExistence type="predicted"/>
<dbReference type="NCBIfam" id="TIGR00229">
    <property type="entry name" value="sensory_box"/>
    <property type="match status" value="1"/>
</dbReference>
<gene>
    <name evidence="22" type="ORF">BET10_02345</name>
</gene>
<dbReference type="Pfam" id="PF00512">
    <property type="entry name" value="HisKA"/>
    <property type="match status" value="1"/>
</dbReference>